<organism evidence="1 2">
    <name type="scientific">Paramarasmius palmivorus</name>
    <dbReference type="NCBI Taxonomy" id="297713"/>
    <lineage>
        <taxon>Eukaryota</taxon>
        <taxon>Fungi</taxon>
        <taxon>Dikarya</taxon>
        <taxon>Basidiomycota</taxon>
        <taxon>Agaricomycotina</taxon>
        <taxon>Agaricomycetes</taxon>
        <taxon>Agaricomycetidae</taxon>
        <taxon>Agaricales</taxon>
        <taxon>Marasmiineae</taxon>
        <taxon>Marasmiaceae</taxon>
        <taxon>Paramarasmius</taxon>
    </lineage>
</organism>
<dbReference type="AlphaFoldDB" id="A0AAW0B5F9"/>
<dbReference type="Proteomes" id="UP001383192">
    <property type="component" value="Unassembled WGS sequence"/>
</dbReference>
<keyword evidence="2" id="KW-1185">Reference proteome</keyword>
<evidence type="ECO:0000313" key="2">
    <source>
        <dbReference type="Proteomes" id="UP001383192"/>
    </source>
</evidence>
<comment type="caution">
    <text evidence="1">The sequence shown here is derived from an EMBL/GenBank/DDBJ whole genome shotgun (WGS) entry which is preliminary data.</text>
</comment>
<sequence>MDQLSDLTGRWDPRTPQNTQNIMQKVDKMARKGDQEDELRTHGMRPVMNMFLQFANFDPYRAVSFDDLHFADSGLWGAHLFPQLKLHLSKLGCHYEAKIDQRFITFPHWRDLNHFDGVTKISFNDGSKHRDISKLFLFAAQGVIEENVDRAGYQLLKCTRIYLNVIMYGGLHVHTSDTLAIGKEYIPMLSSAIEKYDHIPNTKPNEKMHGPLRNIYQRQTNFKDTSEQFVIADLIRDGIDELEDYQKHLMALNDDKIDSSTDTEGTASLGGIHFTIRSQLKALSFKSFTNFHSLSQQEGDQFQIDLADFMSKSLQANSIPLPGNQWIQYMPHEEV</sequence>
<dbReference type="EMBL" id="JAYKXP010000171">
    <property type="protein sequence ID" value="KAK7021364.1"/>
    <property type="molecule type" value="Genomic_DNA"/>
</dbReference>
<protein>
    <submittedName>
        <fullName evidence="1">Uncharacterized protein</fullName>
    </submittedName>
</protein>
<reference evidence="1 2" key="1">
    <citation type="submission" date="2024-01" db="EMBL/GenBank/DDBJ databases">
        <title>A draft genome for a cacao thread blight-causing isolate of Paramarasmius palmivorus.</title>
        <authorList>
            <person name="Baruah I.K."/>
            <person name="Bukari Y."/>
            <person name="Amoako-Attah I."/>
            <person name="Meinhardt L.W."/>
            <person name="Bailey B.A."/>
            <person name="Cohen S.P."/>
        </authorList>
    </citation>
    <scope>NUCLEOTIDE SEQUENCE [LARGE SCALE GENOMIC DNA]</scope>
    <source>
        <strain evidence="1 2">GH-12</strain>
    </source>
</reference>
<accession>A0AAW0B5F9</accession>
<gene>
    <name evidence="1" type="ORF">VNI00_017415</name>
</gene>
<evidence type="ECO:0000313" key="1">
    <source>
        <dbReference type="EMBL" id="KAK7021364.1"/>
    </source>
</evidence>
<proteinExistence type="predicted"/>
<name>A0AAW0B5F9_9AGAR</name>